<keyword evidence="1 4" id="KW-0328">Glycosyltransferase</keyword>
<dbReference type="EC" id="2.4.1.212" evidence="4"/>
<gene>
    <name evidence="4" type="primary">hyaD</name>
    <name evidence="4" type="ORF">NCTC11190_01603</name>
</gene>
<dbReference type="CDD" id="cd00761">
    <property type="entry name" value="Glyco_tranf_GTA_type"/>
    <property type="match status" value="1"/>
</dbReference>
<dbReference type="Proteomes" id="UP000255233">
    <property type="component" value="Unassembled WGS sequence"/>
</dbReference>
<dbReference type="STRING" id="880526.GCA_000427365_02216"/>
<dbReference type="SUPFAM" id="SSF53448">
    <property type="entry name" value="Nucleotide-diphospho-sugar transferases"/>
    <property type="match status" value="1"/>
</dbReference>
<dbReference type="OrthoDB" id="1114838at2"/>
<dbReference type="Pfam" id="PF00535">
    <property type="entry name" value="Glycos_transf_2"/>
    <property type="match status" value="1"/>
</dbReference>
<dbReference type="InterPro" id="IPR001173">
    <property type="entry name" value="Glyco_trans_2-like"/>
</dbReference>
<dbReference type="InterPro" id="IPR029044">
    <property type="entry name" value="Nucleotide-diphossugar_trans"/>
</dbReference>
<dbReference type="AlphaFoldDB" id="A0A379MTX8"/>
<feature type="domain" description="Glycosyltransferase 2-like" evidence="3">
    <location>
        <begin position="8"/>
        <end position="169"/>
    </location>
</feature>
<dbReference type="PANTHER" id="PTHR22916">
    <property type="entry name" value="GLYCOSYLTRANSFERASE"/>
    <property type="match status" value="1"/>
</dbReference>
<accession>A0A379MTX8</accession>
<name>A0A379MTX8_9BACT</name>
<evidence type="ECO:0000259" key="3">
    <source>
        <dbReference type="Pfam" id="PF00535"/>
    </source>
</evidence>
<dbReference type="PANTHER" id="PTHR22916:SF51">
    <property type="entry name" value="GLYCOSYLTRANSFERASE EPSH-RELATED"/>
    <property type="match status" value="1"/>
</dbReference>
<evidence type="ECO:0000256" key="2">
    <source>
        <dbReference type="ARBA" id="ARBA00022679"/>
    </source>
</evidence>
<organism evidence="4 5">
    <name type="scientific">Rikenella microfusus</name>
    <dbReference type="NCBI Taxonomy" id="28139"/>
    <lineage>
        <taxon>Bacteria</taxon>
        <taxon>Pseudomonadati</taxon>
        <taxon>Bacteroidota</taxon>
        <taxon>Bacteroidia</taxon>
        <taxon>Bacteroidales</taxon>
        <taxon>Rikenellaceae</taxon>
        <taxon>Rikenella</taxon>
    </lineage>
</organism>
<dbReference type="EMBL" id="UGVL01000001">
    <property type="protein sequence ID" value="SUE34380.1"/>
    <property type="molecule type" value="Genomic_DNA"/>
</dbReference>
<protein>
    <submittedName>
        <fullName evidence="4">Hyaluronan synthase</fullName>
        <ecNumber evidence="4">2.4.1.212</ecNumber>
    </submittedName>
</protein>
<keyword evidence="5" id="KW-1185">Reference proteome</keyword>
<keyword evidence="2 4" id="KW-0808">Transferase</keyword>
<reference evidence="4 5" key="1">
    <citation type="submission" date="2018-06" db="EMBL/GenBank/DDBJ databases">
        <authorList>
            <consortium name="Pathogen Informatics"/>
            <person name="Doyle S."/>
        </authorList>
    </citation>
    <scope>NUCLEOTIDE SEQUENCE [LARGE SCALE GENOMIC DNA]</scope>
    <source>
        <strain evidence="4 5">NCTC11190</strain>
    </source>
</reference>
<proteinExistence type="predicted"/>
<sequence>MSATPLISLIIPAYNVADYLPQCLDSAVGQTYPHLEIIVIDDGSTDGTAEIIDRYAAQGRRIAAIHQPNAGIMAVRKRAIEAAAGEYLCFLDGDDYLPSEAVETLYRGIRELRTDIVCADEIRISPDYRAERPERWTGTIDGDTFMRYQLTNRMEGYLHAKLYRRSLFDGLRYPADISLAEDKLMNIQIAAKGPAVGHIRYTAYYYVKRQSSISHRTTPIEYNIRLADYAETYLREAGCADRFRPELTLMRLKFYWLYICHSSSPSIAGHPFVADLYEKLKEPAVRELARANFTAGERAVIRLHKRPATAGLGKLLTTVLRIRASIAKRTGGKKKE</sequence>
<evidence type="ECO:0000256" key="1">
    <source>
        <dbReference type="ARBA" id="ARBA00022676"/>
    </source>
</evidence>
<dbReference type="Gene3D" id="3.90.550.10">
    <property type="entry name" value="Spore Coat Polysaccharide Biosynthesis Protein SpsA, Chain A"/>
    <property type="match status" value="1"/>
</dbReference>
<evidence type="ECO:0000313" key="4">
    <source>
        <dbReference type="EMBL" id="SUE34380.1"/>
    </source>
</evidence>
<dbReference type="RefSeq" id="WP_051214528.1">
    <property type="nucleotide sequence ID" value="NZ_UGVL01000001.1"/>
</dbReference>
<evidence type="ECO:0000313" key="5">
    <source>
        <dbReference type="Proteomes" id="UP000255233"/>
    </source>
</evidence>
<dbReference type="GO" id="GO:0050501">
    <property type="term" value="F:hyaluronan synthase activity"/>
    <property type="evidence" value="ECO:0007669"/>
    <property type="project" value="UniProtKB-EC"/>
</dbReference>